<dbReference type="Proteomes" id="UP000188174">
    <property type="component" value="Chromosome"/>
</dbReference>
<name>A0ABN4WTA8_9HYPH</name>
<dbReference type="PANTHER" id="PTHR10314">
    <property type="entry name" value="CYSTATHIONINE BETA-SYNTHASE"/>
    <property type="match status" value="1"/>
</dbReference>
<gene>
    <name evidence="1" type="ORF">B0E33_08215</name>
</gene>
<evidence type="ECO:0000313" key="1">
    <source>
        <dbReference type="EMBL" id="AQQ03577.1"/>
    </source>
</evidence>
<protein>
    <recommendedName>
        <fullName evidence="3">Cysteine synthase A</fullName>
    </recommendedName>
</protein>
<sequence>MLETEARVVCQRLASEEGIFAGTSTGINVLEAIELAKELGPTATVVTVACDSGLKYTNGVLFNSSRSITS</sequence>
<dbReference type="Gene3D" id="3.40.50.1100">
    <property type="match status" value="1"/>
</dbReference>
<proteinExistence type="predicted"/>
<organism evidence="1 2">
    <name type="scientific">Roseibium algicola</name>
    <dbReference type="NCBI Taxonomy" id="2857014"/>
    <lineage>
        <taxon>Bacteria</taxon>
        <taxon>Pseudomonadati</taxon>
        <taxon>Pseudomonadota</taxon>
        <taxon>Alphaproteobacteria</taxon>
        <taxon>Hyphomicrobiales</taxon>
        <taxon>Stappiaceae</taxon>
        <taxon>Roseibium</taxon>
    </lineage>
</organism>
<keyword evidence="2" id="KW-1185">Reference proteome</keyword>
<dbReference type="SUPFAM" id="SSF53686">
    <property type="entry name" value="Tryptophan synthase beta subunit-like PLP-dependent enzymes"/>
    <property type="match status" value="1"/>
</dbReference>
<dbReference type="InterPro" id="IPR050214">
    <property type="entry name" value="Cys_Synth/Cystath_Beta-Synth"/>
</dbReference>
<accession>A0ABN4WTA8</accession>
<reference evidence="1 2" key="1">
    <citation type="submission" date="2017-02" db="EMBL/GenBank/DDBJ databases">
        <authorList>
            <person name="Jeong S."/>
        </authorList>
    </citation>
    <scope>NUCLEOTIDE SEQUENCE [LARGE SCALE GENOMIC DNA]</scope>
    <source>
        <strain evidence="1 2">RMAR6-6</strain>
    </source>
</reference>
<evidence type="ECO:0000313" key="2">
    <source>
        <dbReference type="Proteomes" id="UP000188174"/>
    </source>
</evidence>
<evidence type="ECO:0008006" key="3">
    <source>
        <dbReference type="Google" id="ProtNLM"/>
    </source>
</evidence>
<dbReference type="InterPro" id="IPR036052">
    <property type="entry name" value="TrpB-like_PALP_sf"/>
</dbReference>
<dbReference type="EMBL" id="CP019630">
    <property type="protein sequence ID" value="AQQ03577.1"/>
    <property type="molecule type" value="Genomic_DNA"/>
</dbReference>